<dbReference type="Pfam" id="PF04172">
    <property type="entry name" value="LrgB"/>
    <property type="match status" value="2"/>
</dbReference>
<feature type="transmembrane region" description="Helical" evidence="5">
    <location>
        <begin position="372"/>
        <end position="396"/>
    </location>
</feature>
<dbReference type="OrthoDB" id="2502820at2759"/>
<sequence>MEITLVQKLCKSLQTPALAKRYSDAAVGLILIFCIQLLVLPTQIALDLHSVNLPASILVMFLVLFTMAIASSINGDIEKLYNKHLRGPTDFLGRHMSFGFVAFFVLLIRDHIDSSSDIPKLAGVFVLTTTISYVASFLLASVGFRLEQRLRRPKQTAIDLESNNKTWPSPSIAWPALPYERQPKRISQLSTLSKALSTHESLTEITKVPGSSTATPIEFVLRTAPIWIWLFLLTTIGLPVYLATDYVMPFEVFSFTLFWIISIQIQRSLRSSHILLRFCHLRSFCLIFSNPLVLTWALATAYMWAKTLYTGRDIDTIIGEFRHYSSLSKCIINIVQDHDVPAHLGAGDLAGLLLDAGVACMGFKMYEYRSELWASLGTVSFTCTALAAINVFLNVLVAHGFGLQANEAIAFASRSATLALAIPAIENLGGSTTLTSIIAIFSGILFQMAGDWLFSLMRINDRVLRDTSIRPLKVPIPTRNFPFFKTATPVGSTEMNNGNSGCCRTDEESATVAAGVTVGINAAAMGTAYLIERDSRAVAYSALSMIVFGAATVAITALPGAAEAIIFLASR</sequence>
<dbReference type="GO" id="GO:0016020">
    <property type="term" value="C:membrane"/>
    <property type="evidence" value="ECO:0007669"/>
    <property type="project" value="UniProtKB-SubCell"/>
</dbReference>
<dbReference type="PANTHER" id="PTHR30249">
    <property type="entry name" value="PUTATIVE SEROTONIN TRANSPORTER"/>
    <property type="match status" value="1"/>
</dbReference>
<feature type="transmembrane region" description="Helical" evidence="5">
    <location>
        <begin position="284"/>
        <end position="305"/>
    </location>
</feature>
<accession>A0A4Z0ZDJ4</accession>
<feature type="transmembrane region" description="Helical" evidence="5">
    <location>
        <begin position="121"/>
        <end position="144"/>
    </location>
</feature>
<feature type="transmembrane region" description="Helical" evidence="5">
    <location>
        <begin position="51"/>
        <end position="70"/>
    </location>
</feature>
<comment type="caution">
    <text evidence="6">The sequence shown here is derived from an EMBL/GenBank/DDBJ whole genome shotgun (WGS) entry which is preliminary data.</text>
</comment>
<evidence type="ECO:0000313" key="6">
    <source>
        <dbReference type="EMBL" id="TGJ87696.1"/>
    </source>
</evidence>
<organism evidence="6 7">
    <name type="scientific">Xylaria hypoxylon</name>
    <dbReference type="NCBI Taxonomy" id="37992"/>
    <lineage>
        <taxon>Eukaryota</taxon>
        <taxon>Fungi</taxon>
        <taxon>Dikarya</taxon>
        <taxon>Ascomycota</taxon>
        <taxon>Pezizomycotina</taxon>
        <taxon>Sordariomycetes</taxon>
        <taxon>Xylariomycetidae</taxon>
        <taxon>Xylariales</taxon>
        <taxon>Xylariaceae</taxon>
        <taxon>Xylaria</taxon>
    </lineage>
</organism>
<evidence type="ECO:0000313" key="7">
    <source>
        <dbReference type="Proteomes" id="UP000297716"/>
    </source>
</evidence>
<feature type="transmembrane region" description="Helical" evidence="5">
    <location>
        <begin position="437"/>
        <end position="456"/>
    </location>
</feature>
<name>A0A4Z0ZDJ4_9PEZI</name>
<keyword evidence="2 5" id="KW-0812">Transmembrane</keyword>
<feature type="transmembrane region" description="Helical" evidence="5">
    <location>
        <begin position="510"/>
        <end position="531"/>
    </location>
</feature>
<evidence type="ECO:0000256" key="3">
    <source>
        <dbReference type="ARBA" id="ARBA00022989"/>
    </source>
</evidence>
<keyword evidence="4 5" id="KW-0472">Membrane</keyword>
<proteinExistence type="predicted"/>
<dbReference type="Proteomes" id="UP000297716">
    <property type="component" value="Unassembled WGS sequence"/>
</dbReference>
<evidence type="ECO:0000256" key="2">
    <source>
        <dbReference type="ARBA" id="ARBA00022692"/>
    </source>
</evidence>
<feature type="transmembrane region" description="Helical" evidence="5">
    <location>
        <begin position="21"/>
        <end position="39"/>
    </location>
</feature>
<feature type="transmembrane region" description="Helical" evidence="5">
    <location>
        <begin position="246"/>
        <end position="263"/>
    </location>
</feature>
<reference evidence="6 7" key="1">
    <citation type="submission" date="2019-03" db="EMBL/GenBank/DDBJ databases">
        <title>Draft genome sequence of Xylaria hypoxylon DSM 108379, a ubiquitous saprotrophic-parasitic fungi on hardwood.</title>
        <authorList>
            <person name="Buettner E."/>
            <person name="Leonhardt S."/>
            <person name="Gebauer A.M."/>
            <person name="Liers C."/>
            <person name="Hofrichter M."/>
            <person name="Kellner H."/>
        </authorList>
    </citation>
    <scope>NUCLEOTIDE SEQUENCE [LARGE SCALE GENOMIC DNA]</scope>
    <source>
        <strain evidence="6 7">DSM 108379</strain>
    </source>
</reference>
<comment type="subcellular location">
    <subcellularLocation>
        <location evidence="1">Membrane</location>
        <topology evidence="1">Multi-pass membrane protein</topology>
    </subcellularLocation>
</comment>
<keyword evidence="3 5" id="KW-1133">Transmembrane helix</keyword>
<dbReference type="AlphaFoldDB" id="A0A4Z0ZDJ4"/>
<evidence type="ECO:0000256" key="4">
    <source>
        <dbReference type="ARBA" id="ARBA00023136"/>
    </source>
</evidence>
<protein>
    <recommendedName>
        <fullName evidence="8">LrgB-like protein</fullName>
    </recommendedName>
</protein>
<feature type="transmembrane region" description="Helical" evidence="5">
    <location>
        <begin position="91"/>
        <end position="109"/>
    </location>
</feature>
<feature type="transmembrane region" description="Helical" evidence="5">
    <location>
        <begin position="219"/>
        <end position="240"/>
    </location>
</feature>
<evidence type="ECO:0000256" key="5">
    <source>
        <dbReference type="SAM" id="Phobius"/>
    </source>
</evidence>
<dbReference type="InterPro" id="IPR007300">
    <property type="entry name" value="CidB/LrgB"/>
</dbReference>
<dbReference type="PANTHER" id="PTHR30249:SF0">
    <property type="entry name" value="PLASTIDAL GLYCOLATE_GLYCERATE TRANSLOCATOR 1, CHLOROPLASTIC"/>
    <property type="match status" value="1"/>
</dbReference>
<evidence type="ECO:0008006" key="8">
    <source>
        <dbReference type="Google" id="ProtNLM"/>
    </source>
</evidence>
<gene>
    <name evidence="6" type="ORF">E0Z10_g1074</name>
</gene>
<keyword evidence="7" id="KW-1185">Reference proteome</keyword>
<evidence type="ECO:0000256" key="1">
    <source>
        <dbReference type="ARBA" id="ARBA00004141"/>
    </source>
</evidence>
<dbReference type="EMBL" id="SKBN01000010">
    <property type="protein sequence ID" value="TGJ87696.1"/>
    <property type="molecule type" value="Genomic_DNA"/>
</dbReference>
<feature type="transmembrane region" description="Helical" evidence="5">
    <location>
        <begin position="537"/>
        <end position="569"/>
    </location>
</feature>